<dbReference type="InterPro" id="IPR003004">
    <property type="entry name" value="GspF/PilC"/>
</dbReference>
<dbReference type="PROSITE" id="PS00874">
    <property type="entry name" value="T2SP_F"/>
    <property type="match status" value="1"/>
</dbReference>
<keyword evidence="6 9" id="KW-1133">Transmembrane helix</keyword>
<dbReference type="Pfam" id="PF00482">
    <property type="entry name" value="T2SSF"/>
    <property type="match status" value="2"/>
</dbReference>
<feature type="domain" description="Type II secretion system protein GspF" evidence="10">
    <location>
        <begin position="269"/>
        <end position="391"/>
    </location>
</feature>
<evidence type="ECO:0000256" key="8">
    <source>
        <dbReference type="RuleBase" id="RU003923"/>
    </source>
</evidence>
<dbReference type="InterPro" id="IPR018076">
    <property type="entry name" value="T2SS_GspF_dom"/>
</dbReference>
<keyword evidence="5 8" id="KW-0812">Transmembrane</keyword>
<evidence type="ECO:0000256" key="1">
    <source>
        <dbReference type="ARBA" id="ARBA00004651"/>
    </source>
</evidence>
<reference evidence="11" key="3">
    <citation type="journal article" date="2023" name="Microbiol. Resour. Announc.">
        <title>Draft Genome Sequence of Granulicatella sp. Strain S8, Isolated from a Marine Fish, Seriola quinqueradiata.</title>
        <authorList>
            <person name="Lee M."/>
            <person name="Farooq A."/>
            <person name="Jeong J.B."/>
            <person name="Jung M.Y."/>
        </authorList>
    </citation>
    <scope>NUCLEOTIDE SEQUENCE</scope>
    <source>
        <strain evidence="11">S8</strain>
    </source>
</reference>
<keyword evidence="3 8" id="KW-0813">Transport</keyword>
<evidence type="ECO:0000256" key="4">
    <source>
        <dbReference type="ARBA" id="ARBA00022475"/>
    </source>
</evidence>
<reference evidence="11" key="1">
    <citation type="submission" date="2022-07" db="EMBL/GenBank/DDBJ databases">
        <authorList>
            <person name="Jung M.-Y."/>
            <person name="Lee M."/>
        </authorList>
    </citation>
    <scope>NUCLEOTIDE SEQUENCE</scope>
    <source>
        <strain evidence="11">S8</strain>
    </source>
</reference>
<evidence type="ECO:0000256" key="2">
    <source>
        <dbReference type="ARBA" id="ARBA00005745"/>
    </source>
</evidence>
<evidence type="ECO:0000256" key="5">
    <source>
        <dbReference type="ARBA" id="ARBA00022692"/>
    </source>
</evidence>
<feature type="transmembrane region" description="Helical" evidence="9">
    <location>
        <begin position="372"/>
        <end position="393"/>
    </location>
</feature>
<dbReference type="PANTHER" id="PTHR30012:SF0">
    <property type="entry name" value="TYPE II SECRETION SYSTEM PROTEIN F-RELATED"/>
    <property type="match status" value="1"/>
</dbReference>
<keyword evidence="12" id="KW-1185">Reference proteome</keyword>
<comment type="subcellular location">
    <subcellularLocation>
        <location evidence="1 8">Cell membrane</location>
        <topology evidence="1 8">Multi-pass membrane protein</topology>
    </subcellularLocation>
</comment>
<keyword evidence="4" id="KW-1003">Cell membrane</keyword>
<dbReference type="Proteomes" id="UP001059480">
    <property type="component" value="Unassembled WGS sequence"/>
</dbReference>
<name>A0ABT1WM19_9LACT</name>
<gene>
    <name evidence="11" type="ORF">NPA36_01480</name>
</gene>
<evidence type="ECO:0000256" key="7">
    <source>
        <dbReference type="ARBA" id="ARBA00023136"/>
    </source>
</evidence>
<comment type="similarity">
    <text evidence="2 8">Belongs to the GSP F family.</text>
</comment>
<reference evidence="11" key="2">
    <citation type="journal article" date="2023" name="Curr. Microbiol.">
        <title>Granulicatella seriolae sp. nov., a Novel Facultative Anaerobe Isolated from Yellowtail Marine Fish.</title>
        <authorList>
            <person name="Lee M."/>
            <person name="Choi Y.J."/>
            <person name="Farooq A."/>
            <person name="Jeong J.B."/>
            <person name="Jung M.Y."/>
        </authorList>
    </citation>
    <scope>NUCLEOTIDE SEQUENCE</scope>
    <source>
        <strain evidence="11">S8</strain>
    </source>
</reference>
<comment type="caution">
    <text evidence="11">The sequence shown here is derived from an EMBL/GenBank/DDBJ whole genome shotgun (WGS) entry which is preliminary data.</text>
</comment>
<dbReference type="PANTHER" id="PTHR30012">
    <property type="entry name" value="GENERAL SECRETION PATHWAY PROTEIN"/>
    <property type="match status" value="1"/>
</dbReference>
<evidence type="ECO:0000256" key="9">
    <source>
        <dbReference type="SAM" id="Phobius"/>
    </source>
</evidence>
<organism evidence="11 12">
    <name type="scientific">Granulicatella seriolae</name>
    <dbReference type="NCBI Taxonomy" id="2967226"/>
    <lineage>
        <taxon>Bacteria</taxon>
        <taxon>Bacillati</taxon>
        <taxon>Bacillota</taxon>
        <taxon>Bacilli</taxon>
        <taxon>Lactobacillales</taxon>
        <taxon>Carnobacteriaceae</taxon>
        <taxon>Granulicatella</taxon>
    </lineage>
</organism>
<evidence type="ECO:0000256" key="6">
    <source>
        <dbReference type="ARBA" id="ARBA00022989"/>
    </source>
</evidence>
<dbReference type="InterPro" id="IPR042094">
    <property type="entry name" value="T2SS_GspF_sf"/>
</dbReference>
<dbReference type="PRINTS" id="PR00812">
    <property type="entry name" value="BCTERIALGSPF"/>
</dbReference>
<sequence>MAIYACRYVDSKGVFDIEIKAESKQEALMQLRLKGKPINVVEKPAGSKEILLFNTKKIKVKDLSLFCKQLSVMLGAGMPLNNAVGILETQATSKVLKTSLKKIDSQLKEGNMLSDAMAKQDGLYPELLLRMIESGEKTGRLDEVLERMSEHYTKEIKINNQVRGAMIYPIVLACLAFGAVIVLLYMVIPSFAGIFEQADMELPFLTRVVVGASNWLQAYWYIFLGIMIAIVVGFTRFRKTYTGKRFLDQLKLNFPVIKGPMQKIVTARFSSTLATLISAGIPLVEALDAASRTTNNEVVIEKIKIANDGIQKGKLMTTMLTETGLFPPMMLSMVKIGEESGSLETMLNKTSAYYDEELEAAIKQLLSLMEPAMIIVMGVIIGVIVASVMIPMFEINNAVYKMGTS</sequence>
<evidence type="ECO:0000259" key="10">
    <source>
        <dbReference type="Pfam" id="PF00482"/>
    </source>
</evidence>
<evidence type="ECO:0000256" key="3">
    <source>
        <dbReference type="ARBA" id="ARBA00022448"/>
    </source>
</evidence>
<dbReference type="InterPro" id="IPR001992">
    <property type="entry name" value="T2SS_GspF/T4SS_PilC_CS"/>
</dbReference>
<evidence type="ECO:0000313" key="12">
    <source>
        <dbReference type="Proteomes" id="UP001059480"/>
    </source>
</evidence>
<protein>
    <submittedName>
        <fullName evidence="11">Type II secretion system F family protein</fullName>
    </submittedName>
</protein>
<accession>A0ABT1WM19</accession>
<keyword evidence="7 9" id="KW-0472">Membrane</keyword>
<feature type="transmembrane region" description="Helical" evidence="9">
    <location>
        <begin position="218"/>
        <end position="237"/>
    </location>
</feature>
<evidence type="ECO:0000313" key="11">
    <source>
        <dbReference type="EMBL" id="MCQ9209238.1"/>
    </source>
</evidence>
<feature type="domain" description="Type II secretion system protein GspF" evidence="10">
    <location>
        <begin position="66"/>
        <end position="189"/>
    </location>
</feature>
<dbReference type="EMBL" id="JANHNZ010000001">
    <property type="protein sequence ID" value="MCQ9209238.1"/>
    <property type="molecule type" value="Genomic_DNA"/>
</dbReference>
<dbReference type="RefSeq" id="WP_256944344.1">
    <property type="nucleotide sequence ID" value="NZ_JANHNZ010000001.1"/>
</dbReference>
<dbReference type="Gene3D" id="1.20.81.30">
    <property type="entry name" value="Type II secretion system (T2SS), domain F"/>
    <property type="match status" value="2"/>
</dbReference>
<feature type="transmembrane region" description="Helical" evidence="9">
    <location>
        <begin position="166"/>
        <end position="188"/>
    </location>
</feature>
<proteinExistence type="inferred from homology"/>